<dbReference type="InterPro" id="IPR036371">
    <property type="entry name" value="TPK_B1-bd_sf"/>
</dbReference>
<dbReference type="PANTHER" id="PTHR41299">
    <property type="entry name" value="THIAMINE PYROPHOSPHOKINASE"/>
    <property type="match status" value="1"/>
</dbReference>
<dbReference type="CDD" id="cd07995">
    <property type="entry name" value="TPK"/>
    <property type="match status" value="1"/>
</dbReference>
<dbReference type="InterPro" id="IPR036759">
    <property type="entry name" value="TPK_catalytic_sf"/>
</dbReference>
<dbReference type="OrthoDB" id="9804377at2"/>
<evidence type="ECO:0000256" key="2">
    <source>
        <dbReference type="ARBA" id="ARBA00022741"/>
    </source>
</evidence>
<evidence type="ECO:0000256" key="1">
    <source>
        <dbReference type="ARBA" id="ARBA00022679"/>
    </source>
</evidence>
<keyword evidence="4" id="KW-0067">ATP-binding</keyword>
<reference evidence="7 8" key="1">
    <citation type="submission" date="2015-11" db="EMBL/GenBank/DDBJ databases">
        <title>Butyribacter intestini gen. nov., sp. nov., a butyric acid-producing bacterium of the family Lachnospiraceae isolated from the human faeces.</title>
        <authorList>
            <person name="Zou Y."/>
            <person name="Xue W."/>
            <person name="Luo G."/>
            <person name="Lv M."/>
        </authorList>
    </citation>
    <scope>NUCLEOTIDE SEQUENCE [LARGE SCALE GENOMIC DNA]</scope>
    <source>
        <strain evidence="7 8">ACET-33324</strain>
    </source>
</reference>
<evidence type="ECO:0000256" key="5">
    <source>
        <dbReference type="NCBIfam" id="TIGR01378"/>
    </source>
</evidence>
<keyword evidence="1" id="KW-0808">Transferase</keyword>
<dbReference type="PANTHER" id="PTHR41299:SF1">
    <property type="entry name" value="THIAMINE PYROPHOSPHOKINASE"/>
    <property type="match status" value="1"/>
</dbReference>
<dbReference type="STRING" id="290052.ASU35_02510"/>
<dbReference type="GO" id="GO:0016301">
    <property type="term" value="F:kinase activity"/>
    <property type="evidence" value="ECO:0007669"/>
    <property type="project" value="UniProtKB-KW"/>
</dbReference>
<protein>
    <recommendedName>
        <fullName evidence="5">Thiamine diphosphokinase</fullName>
        <ecNumber evidence="5">2.7.6.2</ecNumber>
    </recommendedName>
</protein>
<name>A0A0V8QDN1_9FIRM</name>
<feature type="domain" description="Thiamin pyrophosphokinase thiamin-binding" evidence="6">
    <location>
        <begin position="148"/>
        <end position="216"/>
    </location>
</feature>
<dbReference type="Pfam" id="PF04265">
    <property type="entry name" value="TPK_B1_binding"/>
    <property type="match status" value="1"/>
</dbReference>
<dbReference type="Proteomes" id="UP000054874">
    <property type="component" value="Unassembled WGS sequence"/>
</dbReference>
<keyword evidence="8" id="KW-1185">Reference proteome</keyword>
<organism evidence="7 8">
    <name type="scientific">Acetivibrio ethanolgignens</name>
    <dbReference type="NCBI Taxonomy" id="290052"/>
    <lineage>
        <taxon>Bacteria</taxon>
        <taxon>Bacillati</taxon>
        <taxon>Bacillota</taxon>
        <taxon>Clostridia</taxon>
        <taxon>Eubacteriales</taxon>
        <taxon>Oscillospiraceae</taxon>
        <taxon>Acetivibrio</taxon>
    </lineage>
</organism>
<dbReference type="InterPro" id="IPR007373">
    <property type="entry name" value="Thiamin_PyroPKinase_B1-bd"/>
</dbReference>
<evidence type="ECO:0000256" key="4">
    <source>
        <dbReference type="ARBA" id="ARBA00022840"/>
    </source>
</evidence>
<dbReference type="SMART" id="SM00983">
    <property type="entry name" value="TPK_B1_binding"/>
    <property type="match status" value="1"/>
</dbReference>
<evidence type="ECO:0000313" key="8">
    <source>
        <dbReference type="Proteomes" id="UP000054874"/>
    </source>
</evidence>
<dbReference type="NCBIfam" id="TIGR01378">
    <property type="entry name" value="thi_PPkinase"/>
    <property type="match status" value="1"/>
</dbReference>
<evidence type="ECO:0000256" key="3">
    <source>
        <dbReference type="ARBA" id="ARBA00022777"/>
    </source>
</evidence>
<dbReference type="SUPFAM" id="SSF63999">
    <property type="entry name" value="Thiamin pyrophosphokinase, catalytic domain"/>
    <property type="match status" value="1"/>
</dbReference>
<dbReference type="Gene3D" id="3.40.50.10240">
    <property type="entry name" value="Thiamin pyrophosphokinase, catalytic domain"/>
    <property type="match status" value="1"/>
</dbReference>
<sequence>MKNRCLIVTGGTLREEFLTDFLREHVFEKVICVDGALALAEKLDLSFDYLVGDFDSVDKKVLDGFLERRKKEQPSVEIRQFQAEKDDTDTDIAINLALSKGADEITLLGATGTRIDHLLGNLHILLKPLKAGVPAFIYDEYNKIYFIEKETRFCKRELYGPYISFIPFGGDVLGVTQTGFKYETHEIDFCMGESLGISNELVAEEGNISFKQGRFIVIEARDTRV</sequence>
<dbReference type="AlphaFoldDB" id="A0A0V8QDN1"/>
<evidence type="ECO:0000313" key="7">
    <source>
        <dbReference type="EMBL" id="KSV58693.1"/>
    </source>
</evidence>
<dbReference type="GO" id="GO:0005524">
    <property type="term" value="F:ATP binding"/>
    <property type="evidence" value="ECO:0007669"/>
    <property type="project" value="UniProtKB-KW"/>
</dbReference>
<keyword evidence="2" id="KW-0547">Nucleotide-binding</keyword>
<accession>A0A0V8QDN1</accession>
<dbReference type="InterPro" id="IPR053149">
    <property type="entry name" value="TPK"/>
</dbReference>
<dbReference type="Pfam" id="PF04263">
    <property type="entry name" value="TPK_catalytic"/>
    <property type="match status" value="1"/>
</dbReference>
<evidence type="ECO:0000259" key="6">
    <source>
        <dbReference type="SMART" id="SM00983"/>
    </source>
</evidence>
<dbReference type="GO" id="GO:0004788">
    <property type="term" value="F:thiamine diphosphokinase activity"/>
    <property type="evidence" value="ECO:0007669"/>
    <property type="project" value="UniProtKB-UniRule"/>
</dbReference>
<proteinExistence type="predicted"/>
<dbReference type="GO" id="GO:0030975">
    <property type="term" value="F:thiamine binding"/>
    <property type="evidence" value="ECO:0007669"/>
    <property type="project" value="InterPro"/>
</dbReference>
<dbReference type="GO" id="GO:0006772">
    <property type="term" value="P:thiamine metabolic process"/>
    <property type="evidence" value="ECO:0007669"/>
    <property type="project" value="UniProtKB-UniRule"/>
</dbReference>
<dbReference type="InterPro" id="IPR007371">
    <property type="entry name" value="TPK_catalytic"/>
</dbReference>
<dbReference type="EC" id="2.7.6.2" evidence="5"/>
<dbReference type="RefSeq" id="WP_058353128.1">
    <property type="nucleotide sequence ID" value="NZ_CABMMD010000164.1"/>
</dbReference>
<dbReference type="SUPFAM" id="SSF63862">
    <property type="entry name" value="Thiamin pyrophosphokinase, substrate-binding domain"/>
    <property type="match status" value="1"/>
</dbReference>
<dbReference type="InterPro" id="IPR006282">
    <property type="entry name" value="Thi_PPkinase"/>
</dbReference>
<dbReference type="GO" id="GO:0009229">
    <property type="term" value="P:thiamine diphosphate biosynthetic process"/>
    <property type="evidence" value="ECO:0007669"/>
    <property type="project" value="InterPro"/>
</dbReference>
<dbReference type="EMBL" id="LNAM01000164">
    <property type="protein sequence ID" value="KSV58693.1"/>
    <property type="molecule type" value="Genomic_DNA"/>
</dbReference>
<keyword evidence="3" id="KW-0418">Kinase</keyword>
<gene>
    <name evidence="7" type="ORF">ASU35_02510</name>
</gene>
<comment type="caution">
    <text evidence="7">The sequence shown here is derived from an EMBL/GenBank/DDBJ whole genome shotgun (WGS) entry which is preliminary data.</text>
</comment>